<evidence type="ECO:0000256" key="1">
    <source>
        <dbReference type="SAM" id="MobiDB-lite"/>
    </source>
</evidence>
<dbReference type="GO" id="GO:0006516">
    <property type="term" value="P:glycoprotein catabolic process"/>
    <property type="evidence" value="ECO:0007669"/>
    <property type="project" value="InterPro"/>
</dbReference>
<evidence type="ECO:0000313" key="3">
    <source>
        <dbReference type="EMBL" id="KAJ2755509.1"/>
    </source>
</evidence>
<feature type="compositionally biased region" description="Low complexity" evidence="1">
    <location>
        <begin position="719"/>
        <end position="731"/>
    </location>
</feature>
<dbReference type="Gene3D" id="3.30.710.10">
    <property type="entry name" value="Potassium Channel Kv1.1, Chain A"/>
    <property type="match status" value="1"/>
</dbReference>
<dbReference type="PROSITE" id="PS50097">
    <property type="entry name" value="BTB"/>
    <property type="match status" value="1"/>
</dbReference>
<reference evidence="3" key="1">
    <citation type="submission" date="2022-07" db="EMBL/GenBank/DDBJ databases">
        <title>Phylogenomic reconstructions and comparative analyses of Kickxellomycotina fungi.</title>
        <authorList>
            <person name="Reynolds N.K."/>
            <person name="Stajich J.E."/>
            <person name="Barry K."/>
            <person name="Grigoriev I.V."/>
            <person name="Crous P."/>
            <person name="Smith M.E."/>
        </authorList>
    </citation>
    <scope>NUCLEOTIDE SEQUENCE</scope>
    <source>
        <strain evidence="3">BCRC 34297</strain>
    </source>
</reference>
<dbReference type="GO" id="GO:0005737">
    <property type="term" value="C:cytoplasm"/>
    <property type="evidence" value="ECO:0007669"/>
    <property type="project" value="InterPro"/>
</dbReference>
<dbReference type="SUPFAM" id="SSF49785">
    <property type="entry name" value="Galactose-binding domain-like"/>
    <property type="match status" value="1"/>
</dbReference>
<gene>
    <name evidence="3" type="primary">bath-41</name>
    <name evidence="3" type="ORF">GGI19_001615</name>
</gene>
<dbReference type="OrthoDB" id="194443at2759"/>
<dbReference type="SMART" id="SM00225">
    <property type="entry name" value="BTB"/>
    <property type="match status" value="1"/>
</dbReference>
<accession>A0A9W8GXV1</accession>
<feature type="domain" description="BTB" evidence="2">
    <location>
        <begin position="399"/>
        <end position="475"/>
    </location>
</feature>
<dbReference type="Gene3D" id="2.60.120.1020">
    <property type="entry name" value="Peptide N glycanase, PAW domain"/>
    <property type="match status" value="1"/>
</dbReference>
<comment type="caution">
    <text evidence="3">The sequence shown here is derived from an EMBL/GenBank/DDBJ whole genome shotgun (WGS) entry which is preliminary data.</text>
</comment>
<evidence type="ECO:0000313" key="4">
    <source>
        <dbReference type="Proteomes" id="UP001140011"/>
    </source>
</evidence>
<dbReference type="EMBL" id="JANBUH010000060">
    <property type="protein sequence ID" value="KAJ2755509.1"/>
    <property type="molecule type" value="Genomic_DNA"/>
</dbReference>
<dbReference type="InterPro" id="IPR011333">
    <property type="entry name" value="SKP1/BTB/POZ_sf"/>
</dbReference>
<dbReference type="Proteomes" id="UP001140011">
    <property type="component" value="Unassembled WGS sequence"/>
</dbReference>
<protein>
    <submittedName>
        <fullName evidence="3">Protein modification by small protein conjugation or removal</fullName>
    </submittedName>
</protein>
<feature type="compositionally biased region" description="Pro residues" evidence="1">
    <location>
        <begin position="769"/>
        <end position="783"/>
    </location>
</feature>
<dbReference type="Pfam" id="PF04721">
    <property type="entry name" value="PAW"/>
    <property type="match status" value="1"/>
</dbReference>
<sequence>MSSSQNTNANESHSLPLLDCPRASVTDFGGLTPRYHAPMYYPTEVSLYEPSVAAAAAGSSGGPSTKRLSAIRAEVNVPLPCGYFNFWRPLHDCTTPISSKLERYFPESTLISSTTTTTSSQWDSRISYSSADDEYYENGRALPFIKSWNRGVLSMRNIFRKIEPDWGMAYLAPNNQGPNTQSLAVWRFNYVESRRAIRSFHAVLGFSVFSPTASVQWYIRPLSRLQFKRIPTHILTADEAQSFPEITGRKASPNGDGDMDAALKTRARIIAKHRGEILMYVDQPDEFNPYISHTVPALVIDLSEYVEGEYGFEIAAAFFPATEGDNRWQKVQIARQALNRPVGGRMLEGEDALARCGLDFRIKLQDDVIVKEASMELRDALAEVRISSGLPPMIDDSACDFVIRVSDPDNIVGSLQPPIRAHERVLAVGSEYFAALLASSMTESAAKQVDLDNMPYGAVRLAVNYLYTGRVPCESDMSLDDWITLLDVSSRLSIPRLHQLCQARIFQEALIAGQSNADEEEVLDTGATARYQDMASYPDMSTISYLQDVANDTGARELSCALNRLVAYYPIQVCEERVRSAPAEIFAPRSATSSIRIRRVAPHQELVDPNPALLGHHPHAHDEQQPFEIVEHMHLEHEFADQEFNDMAGEHFALPAGEPRPQLLGLGGPALMPGLVLHPGLLAAVPRHRPADINHEQAPEPAPAQQGGLFGRLLGNWRVVNNNNNNNQPAADAPPPPDPQPGPVPEVPHPRPTSAARLNAPGTPQTLTQPPPDPQPGPAPPAPEAGRGL</sequence>
<dbReference type="AlphaFoldDB" id="A0A9W8GXV1"/>
<name>A0A9W8GXV1_9FUNG</name>
<dbReference type="Pfam" id="PF00651">
    <property type="entry name" value="BTB"/>
    <property type="match status" value="1"/>
</dbReference>
<dbReference type="InterPro" id="IPR008979">
    <property type="entry name" value="Galactose-bd-like_sf"/>
</dbReference>
<dbReference type="PANTHER" id="PTHR24413">
    <property type="entry name" value="SPECKLE-TYPE POZ PROTEIN"/>
    <property type="match status" value="1"/>
</dbReference>
<dbReference type="InterPro" id="IPR000210">
    <property type="entry name" value="BTB/POZ_dom"/>
</dbReference>
<proteinExistence type="predicted"/>
<feature type="compositionally biased region" description="Pro residues" evidence="1">
    <location>
        <begin position="732"/>
        <end position="751"/>
    </location>
</feature>
<evidence type="ECO:0000259" key="2">
    <source>
        <dbReference type="PROSITE" id="PS50097"/>
    </source>
</evidence>
<dbReference type="CDD" id="cd18186">
    <property type="entry name" value="BTB_POZ_ZBTB_KLHL-like"/>
    <property type="match status" value="1"/>
</dbReference>
<organism evidence="3 4">
    <name type="scientific">Coemansia pectinata</name>
    <dbReference type="NCBI Taxonomy" id="1052879"/>
    <lineage>
        <taxon>Eukaryota</taxon>
        <taxon>Fungi</taxon>
        <taxon>Fungi incertae sedis</taxon>
        <taxon>Zoopagomycota</taxon>
        <taxon>Kickxellomycotina</taxon>
        <taxon>Kickxellomycetes</taxon>
        <taxon>Kickxellales</taxon>
        <taxon>Kickxellaceae</taxon>
        <taxon>Coemansia</taxon>
    </lineage>
</organism>
<dbReference type="InterPro" id="IPR006588">
    <property type="entry name" value="Peptide_N_glycanase_PAW_dom"/>
</dbReference>
<keyword evidence="4" id="KW-1185">Reference proteome</keyword>
<dbReference type="SUPFAM" id="SSF54695">
    <property type="entry name" value="POZ domain"/>
    <property type="match status" value="1"/>
</dbReference>
<feature type="region of interest" description="Disordered" evidence="1">
    <location>
        <begin position="719"/>
        <end position="789"/>
    </location>
</feature>
<dbReference type="InterPro" id="IPR038680">
    <property type="entry name" value="PAW_sf"/>
</dbReference>